<reference evidence="1" key="1">
    <citation type="submission" date="2022-04" db="EMBL/GenBank/DDBJ databases">
        <title>Carnegiea gigantea Genome sequencing and assembly v2.</title>
        <authorList>
            <person name="Copetti D."/>
            <person name="Sanderson M.J."/>
            <person name="Burquez A."/>
            <person name="Wojciechowski M.F."/>
        </authorList>
    </citation>
    <scope>NUCLEOTIDE SEQUENCE</scope>
    <source>
        <strain evidence="1">SGP5-SGP5p</strain>
        <tissue evidence="1">Aerial part</tissue>
    </source>
</reference>
<comment type="caution">
    <text evidence="1">The sequence shown here is derived from an EMBL/GenBank/DDBJ whole genome shotgun (WGS) entry which is preliminary data.</text>
</comment>
<dbReference type="AlphaFoldDB" id="A0A9Q1QDN4"/>
<organism evidence="1 2">
    <name type="scientific">Carnegiea gigantea</name>
    <dbReference type="NCBI Taxonomy" id="171969"/>
    <lineage>
        <taxon>Eukaryota</taxon>
        <taxon>Viridiplantae</taxon>
        <taxon>Streptophyta</taxon>
        <taxon>Embryophyta</taxon>
        <taxon>Tracheophyta</taxon>
        <taxon>Spermatophyta</taxon>
        <taxon>Magnoliopsida</taxon>
        <taxon>eudicotyledons</taxon>
        <taxon>Gunneridae</taxon>
        <taxon>Pentapetalae</taxon>
        <taxon>Caryophyllales</taxon>
        <taxon>Cactineae</taxon>
        <taxon>Cactaceae</taxon>
        <taxon>Cactoideae</taxon>
        <taxon>Echinocereeae</taxon>
        <taxon>Carnegiea</taxon>
    </lineage>
</organism>
<sequence>MTTEWSNPVTMVFDGYEGHPFTSPHNDLMVVELKVTNALVHRILIDTKSSTDIITRDCLKKLKHARWDIASLVHPILGFESGLDDFGDTKISSGLLDLLSNKVWAEVLVLLGKWIRWQKSSPLLAVKGFPYVVSHLYSVQMKKGNRKVGNGVNHFMTPGNSFVMEEKAFWALRCGLRNSTHVPREPVVA</sequence>
<protein>
    <submittedName>
        <fullName evidence="1">Uncharacterized protein</fullName>
    </submittedName>
</protein>
<keyword evidence="2" id="KW-1185">Reference proteome</keyword>
<name>A0A9Q1QDN4_9CARY</name>
<dbReference type="EMBL" id="JAKOGI010000253">
    <property type="protein sequence ID" value="KAJ8438448.1"/>
    <property type="molecule type" value="Genomic_DNA"/>
</dbReference>
<evidence type="ECO:0000313" key="2">
    <source>
        <dbReference type="Proteomes" id="UP001153076"/>
    </source>
</evidence>
<dbReference type="Proteomes" id="UP001153076">
    <property type="component" value="Unassembled WGS sequence"/>
</dbReference>
<evidence type="ECO:0000313" key="1">
    <source>
        <dbReference type="EMBL" id="KAJ8438448.1"/>
    </source>
</evidence>
<accession>A0A9Q1QDN4</accession>
<gene>
    <name evidence="1" type="ORF">Cgig2_027128</name>
</gene>
<proteinExistence type="predicted"/>